<evidence type="ECO:0000256" key="1">
    <source>
        <dbReference type="SAM" id="MobiDB-lite"/>
    </source>
</evidence>
<dbReference type="PANTHER" id="PTHR33443:SF30">
    <property type="entry name" value="SARCOSINE DEHYDROGENASE-2C PROTEIN"/>
    <property type="match status" value="1"/>
</dbReference>
<protein>
    <submittedName>
        <fullName evidence="2">Uncharacterized protein</fullName>
    </submittedName>
</protein>
<evidence type="ECO:0000313" key="2">
    <source>
        <dbReference type="EMBL" id="KAG2497724.1"/>
    </source>
</evidence>
<feature type="compositionally biased region" description="Pro residues" evidence="1">
    <location>
        <begin position="280"/>
        <end position="289"/>
    </location>
</feature>
<accession>A0A836C3I6</accession>
<feature type="region of interest" description="Disordered" evidence="1">
    <location>
        <begin position="270"/>
        <end position="290"/>
    </location>
</feature>
<dbReference type="EMBL" id="JAEHOE010000013">
    <property type="protein sequence ID" value="KAG2497724.1"/>
    <property type="molecule type" value="Genomic_DNA"/>
</dbReference>
<dbReference type="OrthoDB" id="547962at2759"/>
<organism evidence="2 3">
    <name type="scientific">Edaphochlamys debaryana</name>
    <dbReference type="NCBI Taxonomy" id="47281"/>
    <lineage>
        <taxon>Eukaryota</taxon>
        <taxon>Viridiplantae</taxon>
        <taxon>Chlorophyta</taxon>
        <taxon>core chlorophytes</taxon>
        <taxon>Chlorophyceae</taxon>
        <taxon>CS clade</taxon>
        <taxon>Chlamydomonadales</taxon>
        <taxon>Chlamydomonadales incertae sedis</taxon>
        <taxon>Edaphochlamys</taxon>
    </lineage>
</organism>
<feature type="region of interest" description="Disordered" evidence="1">
    <location>
        <begin position="1"/>
        <end position="29"/>
    </location>
</feature>
<feature type="region of interest" description="Disordered" evidence="1">
    <location>
        <begin position="304"/>
        <end position="323"/>
    </location>
</feature>
<dbReference type="InterPro" id="IPR053234">
    <property type="entry name" value="RPM1_Interactor"/>
</dbReference>
<evidence type="ECO:0000313" key="3">
    <source>
        <dbReference type="Proteomes" id="UP000612055"/>
    </source>
</evidence>
<proteinExistence type="predicted"/>
<comment type="caution">
    <text evidence="2">The sequence shown here is derived from an EMBL/GenBank/DDBJ whole genome shotgun (WGS) entry which is preliminary data.</text>
</comment>
<dbReference type="PANTHER" id="PTHR33443">
    <property type="entry name" value="ZGC:112980"/>
    <property type="match status" value="1"/>
</dbReference>
<gene>
    <name evidence="2" type="ORF">HYH03_004460</name>
</gene>
<dbReference type="Proteomes" id="UP000612055">
    <property type="component" value="Unassembled WGS sequence"/>
</dbReference>
<sequence length="323" mass="33187">MKRRRSADDVVDLTGDDNTAPAEGSLAQRVAKRQRAAAGAATRAFEVDDDDDDDIINMRDMADSDVEDISPEEFRQRIADVQQDEPADDDEDDDVIVTGAVGKVATRDFAHRRFECGARPFNAGRADPANGAHCPQCFCFVCDVKASECEWWGTGSRSQDHANARPTAAWTKLQEALKKGDRAAVAAKAAPTPRSVAKAARAATAAKAAAAAKAAPTHIGRAGAKDAAEAGGAAVRAPAPGAGGGAAGAGTSALPFAALRLPHAALVAPPAPQKQRGMPPAAPPAPRQPGPLEAVAVASAWPSLVGVAPPPAPRKSSAVKAKR</sequence>
<keyword evidence="3" id="KW-1185">Reference proteome</keyword>
<reference evidence="2" key="1">
    <citation type="journal article" date="2020" name="bioRxiv">
        <title>Comparative genomics of Chlamydomonas.</title>
        <authorList>
            <person name="Craig R.J."/>
            <person name="Hasan A.R."/>
            <person name="Ness R.W."/>
            <person name="Keightley P.D."/>
        </authorList>
    </citation>
    <scope>NUCLEOTIDE SEQUENCE</scope>
    <source>
        <strain evidence="2">CCAP 11/70</strain>
    </source>
</reference>
<dbReference type="AlphaFoldDB" id="A0A836C3I6"/>
<name>A0A836C3I6_9CHLO</name>